<evidence type="ECO:0000259" key="2">
    <source>
        <dbReference type="Pfam" id="PF07282"/>
    </source>
</evidence>
<organism evidence="3 4">
    <name type="scientific">Periweissella ghanensis</name>
    <dbReference type="NCBI Taxonomy" id="467997"/>
    <lineage>
        <taxon>Bacteria</taxon>
        <taxon>Bacillati</taxon>
        <taxon>Bacillota</taxon>
        <taxon>Bacilli</taxon>
        <taxon>Lactobacillales</taxon>
        <taxon>Lactobacillaceae</taxon>
        <taxon>Periweissella</taxon>
    </lineage>
</organism>
<gene>
    <name evidence="3" type="ORF">WGH24286_00886</name>
</gene>
<dbReference type="RefSeq" id="WP_230098559.1">
    <property type="nucleotide sequence ID" value="NZ_CAKKNT010000009.1"/>
</dbReference>
<reference evidence="3 4" key="1">
    <citation type="submission" date="2021-11" db="EMBL/GenBank/DDBJ databases">
        <authorList>
            <person name="Depoorter E."/>
        </authorList>
    </citation>
    <scope>NUCLEOTIDE SEQUENCE [LARGE SCALE GENOMIC DNA]</scope>
    <source>
        <strain evidence="3 4">LMG 24286</strain>
    </source>
</reference>
<dbReference type="NCBIfam" id="NF040570">
    <property type="entry name" value="guided_TnpB"/>
    <property type="match status" value="1"/>
</dbReference>
<evidence type="ECO:0000313" key="4">
    <source>
        <dbReference type="Proteomes" id="UP000789719"/>
    </source>
</evidence>
<comment type="caution">
    <text evidence="3">The sequence shown here is derived from an EMBL/GenBank/DDBJ whole genome shotgun (WGS) entry which is preliminary data.</text>
</comment>
<dbReference type="Proteomes" id="UP000789719">
    <property type="component" value="Unassembled WGS sequence"/>
</dbReference>
<accession>A0ABM8ZC43</accession>
<protein>
    <recommendedName>
        <fullName evidence="2">Cas12f1-like TNB domain-containing protein</fullName>
    </recommendedName>
</protein>
<sequence length="448" mass="52075">MLNLTSTTEYVYVRHYRIVTTPALMLKHQHGLHVQNKLHNYAVKYLEKTYGRKHVLRPFPRTLTAKQFLVAEIAQKFAKDCYDLDRWQANKIGLHSQGARLFLLTLLTNFSQYRKTLFKAFKMSSQEKSDYKNNEHGNNTKHRSWYRKGSLNFLRKNNSYKTISLPDNKQIKVVSNHGIKIQDFGVLQVVENIKNLANKTIVISKLKLKGNGHYELQLVIREQVTRKQPNSKIGVDWNMKDNKIFHTSVDQTYYLATAIADQADYLEAQINTLKSRRDKLIWLGVTSQRLIKLNQQIKYLNIKRTNILDEAYKKLARALFQATDLVVVEQLDSKEMRAVKRTNTGLNRKLAKIKPYRLMELIEMRANKTGKTLVKVDSYKTSQVEYGTEFEEKHSVTVREWVSKYTGNMISRDLNAAKNILAWGLSPEKHIKLKDYPAIKPSSLVAIN</sequence>
<keyword evidence="1" id="KW-0238">DNA-binding</keyword>
<feature type="domain" description="Cas12f1-like TNB" evidence="2">
    <location>
        <begin position="356"/>
        <end position="420"/>
    </location>
</feature>
<proteinExistence type="predicted"/>
<keyword evidence="4" id="KW-1185">Reference proteome</keyword>
<evidence type="ECO:0000256" key="1">
    <source>
        <dbReference type="ARBA" id="ARBA00023125"/>
    </source>
</evidence>
<dbReference type="InterPro" id="IPR010095">
    <property type="entry name" value="Cas12f1-like_TNB"/>
</dbReference>
<evidence type="ECO:0000313" key="3">
    <source>
        <dbReference type="EMBL" id="CAH0418468.1"/>
    </source>
</evidence>
<name>A0ABM8ZC43_9LACO</name>
<dbReference type="EMBL" id="CAKKNT010000009">
    <property type="protein sequence ID" value="CAH0418468.1"/>
    <property type="molecule type" value="Genomic_DNA"/>
</dbReference>
<dbReference type="Pfam" id="PF07282">
    <property type="entry name" value="Cas12f1-like_TNB"/>
    <property type="match status" value="1"/>
</dbReference>